<dbReference type="SUPFAM" id="SSF55729">
    <property type="entry name" value="Acyl-CoA N-acyltransferases (Nat)"/>
    <property type="match status" value="1"/>
</dbReference>
<dbReference type="PROSITE" id="PS51186">
    <property type="entry name" value="GNAT"/>
    <property type="match status" value="1"/>
</dbReference>
<dbReference type="InterPro" id="IPR000182">
    <property type="entry name" value="GNAT_dom"/>
</dbReference>
<dbReference type="InterPro" id="IPR016181">
    <property type="entry name" value="Acyl_CoA_acyltransferase"/>
</dbReference>
<proteinExistence type="predicted"/>
<dbReference type="RefSeq" id="WP_169158945.1">
    <property type="nucleotide sequence ID" value="NZ_JABBFW010000002.1"/>
</dbReference>
<feature type="domain" description="N-acetyltransferase" evidence="1">
    <location>
        <begin position="8"/>
        <end position="173"/>
    </location>
</feature>
<reference evidence="2 3" key="1">
    <citation type="submission" date="2020-04" db="EMBL/GenBank/DDBJ databases">
        <title>Azohydromonas sp. isolated from soil.</title>
        <authorList>
            <person name="Dahal R.H."/>
        </authorList>
    </citation>
    <scope>NUCLEOTIDE SEQUENCE [LARGE SCALE GENOMIC DNA]</scope>
    <source>
        <strain evidence="2 3">G-1-1-14</strain>
    </source>
</reference>
<dbReference type="GO" id="GO:0016747">
    <property type="term" value="F:acyltransferase activity, transferring groups other than amino-acyl groups"/>
    <property type="evidence" value="ECO:0007669"/>
    <property type="project" value="InterPro"/>
</dbReference>
<keyword evidence="2" id="KW-0808">Transferase</keyword>
<evidence type="ECO:0000313" key="3">
    <source>
        <dbReference type="Proteomes" id="UP000574067"/>
    </source>
</evidence>
<dbReference type="Gene3D" id="3.40.630.30">
    <property type="match status" value="1"/>
</dbReference>
<evidence type="ECO:0000259" key="1">
    <source>
        <dbReference type="PROSITE" id="PS51186"/>
    </source>
</evidence>
<accession>A0A848F3Q4</accession>
<organism evidence="2 3">
    <name type="scientific">Azohydromonas caseinilytica</name>
    <dbReference type="NCBI Taxonomy" id="2728836"/>
    <lineage>
        <taxon>Bacteria</taxon>
        <taxon>Pseudomonadati</taxon>
        <taxon>Pseudomonadota</taxon>
        <taxon>Betaproteobacteria</taxon>
        <taxon>Burkholderiales</taxon>
        <taxon>Sphaerotilaceae</taxon>
        <taxon>Azohydromonas</taxon>
    </lineage>
</organism>
<name>A0A848F3Q4_9BURK</name>
<sequence length="183" mass="20148">MVADLNCGWISSLDPHEGQAIIGLINTTVNDGGTLGYAAPMSETEAKYFLFNLNRRMASGESHVLLGRVGGEPAVMAILTLNGMHNCRHRAEIGKGVVAPQFRNGQVVKAAFREIVRRAEALQVEQLVLDVREGSRAHMLWQRFGFRTYGVLEDYARIGGVSHRGHFMVQTTASLRAHMFGPD</sequence>
<protein>
    <submittedName>
        <fullName evidence="2">GNAT family N-acetyltransferase</fullName>
    </submittedName>
</protein>
<comment type="caution">
    <text evidence="2">The sequence shown here is derived from an EMBL/GenBank/DDBJ whole genome shotgun (WGS) entry which is preliminary data.</text>
</comment>
<dbReference type="Pfam" id="PF00583">
    <property type="entry name" value="Acetyltransf_1"/>
    <property type="match status" value="1"/>
</dbReference>
<evidence type="ECO:0000313" key="2">
    <source>
        <dbReference type="EMBL" id="NML14022.1"/>
    </source>
</evidence>
<dbReference type="Proteomes" id="UP000574067">
    <property type="component" value="Unassembled WGS sequence"/>
</dbReference>
<gene>
    <name evidence="2" type="ORF">HHL10_03375</name>
</gene>
<keyword evidence="3" id="KW-1185">Reference proteome</keyword>
<dbReference type="EMBL" id="JABBFW010000002">
    <property type="protein sequence ID" value="NML14022.1"/>
    <property type="molecule type" value="Genomic_DNA"/>
</dbReference>
<dbReference type="AlphaFoldDB" id="A0A848F3Q4"/>